<dbReference type="Proteomes" id="UP001238467">
    <property type="component" value="Unassembled WGS sequence"/>
</dbReference>
<feature type="compositionally biased region" description="Basic and acidic residues" evidence="1">
    <location>
        <begin position="21"/>
        <end position="32"/>
    </location>
</feature>
<name>A0ABU0DN01_9HYPH</name>
<proteinExistence type="predicted"/>
<gene>
    <name evidence="2" type="ORF">J2S76_004266</name>
</gene>
<evidence type="ECO:0000313" key="2">
    <source>
        <dbReference type="EMBL" id="MDQ0349815.1"/>
    </source>
</evidence>
<dbReference type="EMBL" id="JAUSUH010000012">
    <property type="protein sequence ID" value="MDQ0349815.1"/>
    <property type="molecule type" value="Genomic_DNA"/>
</dbReference>
<dbReference type="RefSeq" id="WP_307063827.1">
    <property type="nucleotide sequence ID" value="NZ_JAUSUH010000012.1"/>
</dbReference>
<accession>A0ABU0DN01</accession>
<feature type="region of interest" description="Disordered" evidence="1">
    <location>
        <begin position="1"/>
        <end position="35"/>
    </location>
</feature>
<comment type="caution">
    <text evidence="2">The sequence shown here is derived from an EMBL/GenBank/DDBJ whole genome shotgun (WGS) entry which is preliminary data.</text>
</comment>
<keyword evidence="3" id="KW-1185">Reference proteome</keyword>
<evidence type="ECO:0000256" key="1">
    <source>
        <dbReference type="SAM" id="MobiDB-lite"/>
    </source>
</evidence>
<evidence type="ECO:0000313" key="3">
    <source>
        <dbReference type="Proteomes" id="UP001238467"/>
    </source>
</evidence>
<sequence>MIEYQGLGGFSDADASSNLHEIGRQNKSKRADPPVGGVSEVLDRFGITQSELNKGLIRVAGIVAPKGLLPIGRSTWHDWVNKGKVAAGIKLSPGVTVWPRAYVANLVLTLHQGGE</sequence>
<protein>
    <submittedName>
        <fullName evidence="2">Uncharacterized protein</fullName>
    </submittedName>
</protein>
<organism evidence="2 3">
    <name type="scientific">Ancylobacter vacuolatus</name>
    <dbReference type="NCBI Taxonomy" id="223389"/>
    <lineage>
        <taxon>Bacteria</taxon>
        <taxon>Pseudomonadati</taxon>
        <taxon>Pseudomonadota</taxon>
        <taxon>Alphaproteobacteria</taxon>
        <taxon>Hyphomicrobiales</taxon>
        <taxon>Xanthobacteraceae</taxon>
        <taxon>Ancylobacter</taxon>
    </lineage>
</organism>
<reference evidence="2 3" key="1">
    <citation type="submission" date="2023-07" db="EMBL/GenBank/DDBJ databases">
        <title>Genomic Encyclopedia of Type Strains, Phase IV (KMG-IV): sequencing the most valuable type-strain genomes for metagenomic binning, comparative biology and taxonomic classification.</title>
        <authorList>
            <person name="Goeker M."/>
        </authorList>
    </citation>
    <scope>NUCLEOTIDE SEQUENCE [LARGE SCALE GENOMIC DNA]</scope>
    <source>
        <strain evidence="2 3">DSM 1277</strain>
    </source>
</reference>